<evidence type="ECO:0000313" key="2">
    <source>
        <dbReference type="Proteomes" id="UP000789920"/>
    </source>
</evidence>
<protein>
    <submittedName>
        <fullName evidence="1">2909_t:CDS:1</fullName>
    </submittedName>
</protein>
<name>A0ACA9R1W9_9GLOM</name>
<dbReference type="EMBL" id="CAJVQC010041727">
    <property type="protein sequence ID" value="CAG8773606.1"/>
    <property type="molecule type" value="Genomic_DNA"/>
</dbReference>
<proteinExistence type="predicted"/>
<organism evidence="1 2">
    <name type="scientific">Racocetra persica</name>
    <dbReference type="NCBI Taxonomy" id="160502"/>
    <lineage>
        <taxon>Eukaryota</taxon>
        <taxon>Fungi</taxon>
        <taxon>Fungi incertae sedis</taxon>
        <taxon>Mucoromycota</taxon>
        <taxon>Glomeromycotina</taxon>
        <taxon>Glomeromycetes</taxon>
        <taxon>Diversisporales</taxon>
        <taxon>Gigasporaceae</taxon>
        <taxon>Racocetra</taxon>
    </lineage>
</organism>
<reference evidence="1" key="1">
    <citation type="submission" date="2021-06" db="EMBL/GenBank/DDBJ databases">
        <authorList>
            <person name="Kallberg Y."/>
            <person name="Tangrot J."/>
            <person name="Rosling A."/>
        </authorList>
    </citation>
    <scope>NUCLEOTIDE SEQUENCE</scope>
    <source>
        <strain evidence="1">MA461A</strain>
    </source>
</reference>
<sequence length="81" mass="9767">DEYNYTHSFPPCHGLDIDNRLENIFSEIEDIIEYLEMIKDYIPSILYDEFCKNIDNLTNNYKFLEDKIQDILYESPSYAEE</sequence>
<keyword evidence="2" id="KW-1185">Reference proteome</keyword>
<gene>
    <name evidence="1" type="ORF">RPERSI_LOCUS16705</name>
</gene>
<dbReference type="Proteomes" id="UP000789920">
    <property type="component" value="Unassembled WGS sequence"/>
</dbReference>
<feature type="non-terminal residue" evidence="1">
    <location>
        <position position="1"/>
    </location>
</feature>
<evidence type="ECO:0000313" key="1">
    <source>
        <dbReference type="EMBL" id="CAG8773606.1"/>
    </source>
</evidence>
<comment type="caution">
    <text evidence="1">The sequence shown here is derived from an EMBL/GenBank/DDBJ whole genome shotgun (WGS) entry which is preliminary data.</text>
</comment>
<accession>A0ACA9R1W9</accession>